<dbReference type="GO" id="GO:0003677">
    <property type="term" value="F:DNA binding"/>
    <property type="evidence" value="ECO:0007669"/>
    <property type="project" value="UniProtKB-KW"/>
</dbReference>
<feature type="transmembrane region" description="Helical" evidence="2">
    <location>
        <begin position="220"/>
        <end position="242"/>
    </location>
</feature>
<accession>A0A934WTV6</accession>
<dbReference type="CDD" id="cd00093">
    <property type="entry name" value="HTH_XRE"/>
    <property type="match status" value="1"/>
</dbReference>
<proteinExistence type="predicted"/>
<name>A0A934WTV6_9FIRM</name>
<dbReference type="Proteomes" id="UP000633365">
    <property type="component" value="Unassembled WGS sequence"/>
</dbReference>
<dbReference type="RefSeq" id="WP_201428547.1">
    <property type="nucleotide sequence ID" value="NZ_JAEQMG010000163.1"/>
</dbReference>
<gene>
    <name evidence="4" type="ORF">JKK62_14565</name>
</gene>
<dbReference type="Pfam" id="PF01381">
    <property type="entry name" value="HTH_3"/>
    <property type="match status" value="1"/>
</dbReference>
<protein>
    <submittedName>
        <fullName evidence="4">Helix-turn-helix transcriptional regulator</fullName>
    </submittedName>
</protein>
<feature type="transmembrane region" description="Helical" evidence="2">
    <location>
        <begin position="156"/>
        <end position="177"/>
    </location>
</feature>
<feature type="transmembrane region" description="Helical" evidence="2">
    <location>
        <begin position="86"/>
        <end position="104"/>
    </location>
</feature>
<feature type="transmembrane region" description="Helical" evidence="2">
    <location>
        <begin position="124"/>
        <end position="144"/>
    </location>
</feature>
<keyword evidence="2" id="KW-0472">Membrane</keyword>
<keyword evidence="2" id="KW-1133">Transmembrane helix</keyword>
<evidence type="ECO:0000256" key="1">
    <source>
        <dbReference type="ARBA" id="ARBA00023125"/>
    </source>
</evidence>
<dbReference type="InterPro" id="IPR010982">
    <property type="entry name" value="Lambda_DNA-bd_dom_sf"/>
</dbReference>
<keyword evidence="1" id="KW-0238">DNA-binding</keyword>
<evidence type="ECO:0000313" key="4">
    <source>
        <dbReference type="EMBL" id="MBK6089846.1"/>
    </source>
</evidence>
<dbReference type="SMART" id="SM00530">
    <property type="entry name" value="HTH_XRE"/>
    <property type="match status" value="1"/>
</dbReference>
<sequence length="286" mass="32497">MAEFGENIRKAREEKGITQQTLADKLYVTRQAVSRWENGSRYPDLLTAKALAKSLDTSLDDLLTDDDMRTYPEVNPVIEYPVHKRVLTALFAVACSVNLILTLWNTFYYLTDARAFRTVYESTILISRMVFLTLVTVILFYGFIKSVKDEFTPQAAKRIMLSIVVLNLLGVLFRYYLSWRNYTALRGSAVIAAVAVNVAFIIIVLRFFRAKNPCSPIPVYVFTGLEMLFTLIDYVLGLIAVIGTAQLRSYLTNVTLSTLALLSVEILFIYMTAVLHRKRKLTKTQS</sequence>
<dbReference type="PROSITE" id="PS50943">
    <property type="entry name" value="HTH_CROC1"/>
    <property type="match status" value="1"/>
</dbReference>
<feature type="domain" description="HTH cro/C1-type" evidence="3">
    <location>
        <begin position="8"/>
        <end position="62"/>
    </location>
</feature>
<dbReference type="PANTHER" id="PTHR46558:SF3">
    <property type="entry name" value="TRANSCRIPTIONAL REGULATOR"/>
    <property type="match status" value="1"/>
</dbReference>
<keyword evidence="5" id="KW-1185">Reference proteome</keyword>
<evidence type="ECO:0000259" key="3">
    <source>
        <dbReference type="PROSITE" id="PS50943"/>
    </source>
</evidence>
<reference evidence="4" key="1">
    <citation type="submission" date="2021-01" db="EMBL/GenBank/DDBJ databases">
        <title>Genome public.</title>
        <authorList>
            <person name="Liu C."/>
            <person name="Sun Q."/>
        </authorList>
    </citation>
    <scope>NUCLEOTIDE SEQUENCE</scope>
    <source>
        <strain evidence="4">M6</strain>
    </source>
</reference>
<dbReference type="Gene3D" id="1.10.260.40">
    <property type="entry name" value="lambda repressor-like DNA-binding domains"/>
    <property type="match status" value="1"/>
</dbReference>
<keyword evidence="2" id="KW-0812">Transmembrane</keyword>
<dbReference type="InterPro" id="IPR001387">
    <property type="entry name" value="Cro/C1-type_HTH"/>
</dbReference>
<dbReference type="EMBL" id="JAEQMG010000163">
    <property type="protein sequence ID" value="MBK6089846.1"/>
    <property type="molecule type" value="Genomic_DNA"/>
</dbReference>
<dbReference type="PANTHER" id="PTHR46558">
    <property type="entry name" value="TRACRIPTIONAL REGULATORY PROTEIN-RELATED-RELATED"/>
    <property type="match status" value="1"/>
</dbReference>
<evidence type="ECO:0000256" key="2">
    <source>
        <dbReference type="SAM" id="Phobius"/>
    </source>
</evidence>
<feature type="transmembrane region" description="Helical" evidence="2">
    <location>
        <begin position="189"/>
        <end position="208"/>
    </location>
</feature>
<dbReference type="AlphaFoldDB" id="A0A934WTV6"/>
<dbReference type="SUPFAM" id="SSF47413">
    <property type="entry name" value="lambda repressor-like DNA-binding domains"/>
    <property type="match status" value="1"/>
</dbReference>
<organism evidence="4 5">
    <name type="scientific">Ruminococcus difficilis</name>
    <dbReference type="NCBI Taxonomy" id="2763069"/>
    <lineage>
        <taxon>Bacteria</taxon>
        <taxon>Bacillati</taxon>
        <taxon>Bacillota</taxon>
        <taxon>Clostridia</taxon>
        <taxon>Eubacteriales</taxon>
        <taxon>Oscillospiraceae</taxon>
        <taxon>Ruminococcus</taxon>
    </lineage>
</organism>
<comment type="caution">
    <text evidence="4">The sequence shown here is derived from an EMBL/GenBank/DDBJ whole genome shotgun (WGS) entry which is preliminary data.</text>
</comment>
<feature type="transmembrane region" description="Helical" evidence="2">
    <location>
        <begin position="254"/>
        <end position="275"/>
    </location>
</feature>
<evidence type="ECO:0000313" key="5">
    <source>
        <dbReference type="Proteomes" id="UP000633365"/>
    </source>
</evidence>